<dbReference type="EMBL" id="MWQO01000014">
    <property type="protein sequence ID" value="THD11388.1"/>
    <property type="molecule type" value="Genomic_DNA"/>
</dbReference>
<gene>
    <name evidence="1" type="ORF">B1806_04535</name>
</gene>
<name>A0A4S3KSC4_9GAMM</name>
<protein>
    <submittedName>
        <fullName evidence="1">Uncharacterized protein</fullName>
    </submittedName>
</protein>
<evidence type="ECO:0000313" key="2">
    <source>
        <dbReference type="Proteomes" id="UP000307749"/>
    </source>
</evidence>
<evidence type="ECO:0000313" key="1">
    <source>
        <dbReference type="EMBL" id="THD11388.1"/>
    </source>
</evidence>
<proteinExistence type="predicted"/>
<organism evidence="1 2">
    <name type="scientific">Metallibacterium scheffleri</name>
    <dbReference type="NCBI Taxonomy" id="993689"/>
    <lineage>
        <taxon>Bacteria</taxon>
        <taxon>Pseudomonadati</taxon>
        <taxon>Pseudomonadota</taxon>
        <taxon>Gammaproteobacteria</taxon>
        <taxon>Lysobacterales</taxon>
        <taxon>Rhodanobacteraceae</taxon>
        <taxon>Metallibacterium</taxon>
    </lineage>
</organism>
<reference evidence="1 2" key="1">
    <citation type="submission" date="2017-02" db="EMBL/GenBank/DDBJ databases">
        <title>Whole genome sequencing of Metallibacterium scheffleri DSM 24874 (T).</title>
        <authorList>
            <person name="Kumar S."/>
            <person name="Patil P."/>
            <person name="Patil P.B."/>
        </authorList>
    </citation>
    <scope>NUCLEOTIDE SEQUENCE [LARGE SCALE GENOMIC DNA]</scope>
    <source>
        <strain evidence="1 2">DSM 24874</strain>
    </source>
</reference>
<sequence>MIDRTMLDVGAILYRTVGLLVDAKNLHDGVTTHDGVITNRLIGDGLYFERRSPNSYTSESEWRASMAVLKEWNGDFGYIMVRLKHTTPAITGQVSLQRLPRMGPRMVLPGGGSQVYIPHLCLEDVEVVLSDGSVGALAAHSLSDIIHETRFGSDGASL</sequence>
<dbReference type="AlphaFoldDB" id="A0A4S3KSC4"/>
<keyword evidence="2" id="KW-1185">Reference proteome</keyword>
<comment type="caution">
    <text evidence="1">The sequence shown here is derived from an EMBL/GenBank/DDBJ whole genome shotgun (WGS) entry which is preliminary data.</text>
</comment>
<accession>A0A4S3KSC4</accession>
<dbReference type="Proteomes" id="UP000307749">
    <property type="component" value="Unassembled WGS sequence"/>
</dbReference>